<proteinExistence type="predicted"/>
<reference evidence="1" key="1">
    <citation type="submission" date="2021-11" db="EMBL/GenBank/DDBJ databases">
        <title>Study of the species diversity of bacterial strains isolated from a unique natural object - Shulgan-Tash cave (Bashkiria).</title>
        <authorList>
            <person name="Sazanova A.L."/>
            <person name="Chirak E.R."/>
            <person name="Safronova V.I."/>
        </authorList>
    </citation>
    <scope>NUCLEOTIDE SEQUENCE</scope>
    <source>
        <strain evidence="1">P1</strain>
    </source>
</reference>
<dbReference type="Proteomes" id="UP001059663">
    <property type="component" value="Chromosome"/>
</dbReference>
<accession>A0AC61U4F0</accession>
<evidence type="ECO:0000313" key="1">
    <source>
        <dbReference type="EMBL" id="UUZ44915.1"/>
    </source>
</evidence>
<organism evidence="1 2">
    <name type="scientific">Janibacter limosus</name>
    <dbReference type="NCBI Taxonomy" id="53458"/>
    <lineage>
        <taxon>Bacteria</taxon>
        <taxon>Bacillati</taxon>
        <taxon>Actinomycetota</taxon>
        <taxon>Actinomycetes</taxon>
        <taxon>Micrococcales</taxon>
        <taxon>Intrasporangiaceae</taxon>
        <taxon>Janibacter</taxon>
    </lineage>
</organism>
<dbReference type="EMBL" id="CP087977">
    <property type="protein sequence ID" value="UUZ44915.1"/>
    <property type="molecule type" value="Genomic_DNA"/>
</dbReference>
<sequence>MLGSAIAGGALLSGGLVARHPVESHSALWLPIVVCPVLSVVHLIAVVVLMREPTTHPDSSGLAQAAQSARATPGVIGSGLRLLWHNPVLRGLVLLECFWSTAMIASEALTPVRMAELLGSEERAGVVMGPLAAGARAVFAVGAWLCGKSSARWGVARAAILGRVVHSVLTIGMALAMGPVGLVVAHLLVYTAHGMQGPAYSALLHREASASNRSTVLSLASMSAFGFTALTMPLAGLLAQSVSTPAAMAAAGAFGLGGVWCLLPALRAERSRPARVAALRACGR</sequence>
<evidence type="ECO:0000313" key="2">
    <source>
        <dbReference type="Proteomes" id="UP001059663"/>
    </source>
</evidence>
<gene>
    <name evidence="1" type="ORF">LP422_00475</name>
</gene>
<name>A0AC61U4F0_9MICO</name>
<protein>
    <submittedName>
        <fullName evidence="1">MFS transporter</fullName>
    </submittedName>
</protein>